<dbReference type="Proteomes" id="UP001365846">
    <property type="component" value="Unassembled WGS sequence"/>
</dbReference>
<proteinExistence type="predicted"/>
<dbReference type="InterPro" id="IPR036761">
    <property type="entry name" value="TTHA0802/YceI-like_sf"/>
</dbReference>
<accession>A0ABU8VKP6</accession>
<evidence type="ECO:0000256" key="1">
    <source>
        <dbReference type="SAM" id="SignalP"/>
    </source>
</evidence>
<dbReference type="PROSITE" id="PS51257">
    <property type="entry name" value="PROKAR_LIPOPROTEIN"/>
    <property type="match status" value="1"/>
</dbReference>
<dbReference type="RefSeq" id="WP_340359394.1">
    <property type="nucleotide sequence ID" value="NZ_JBBKZU010000011.1"/>
</dbReference>
<feature type="domain" description="Lipid/polyisoprenoid-binding YceI-like" evidence="2">
    <location>
        <begin position="126"/>
        <end position="237"/>
    </location>
</feature>
<dbReference type="SUPFAM" id="SSF101874">
    <property type="entry name" value="YceI-like"/>
    <property type="match status" value="1"/>
</dbReference>
<evidence type="ECO:0000259" key="2">
    <source>
        <dbReference type="Pfam" id="PF04264"/>
    </source>
</evidence>
<name>A0ABU8VKP6_9BURK</name>
<protein>
    <submittedName>
        <fullName evidence="3">YceI family protein</fullName>
    </submittedName>
</protein>
<dbReference type="Gene3D" id="2.40.128.110">
    <property type="entry name" value="Lipid/polyisoprenoid-binding, YceI-like"/>
    <property type="match status" value="1"/>
</dbReference>
<feature type="chain" id="PRO_5046395109" evidence="1">
    <location>
        <begin position="19"/>
        <end position="243"/>
    </location>
</feature>
<feature type="signal peptide" evidence="1">
    <location>
        <begin position="1"/>
        <end position="18"/>
    </location>
</feature>
<reference evidence="3 4" key="1">
    <citation type="submission" date="2024-03" db="EMBL/GenBank/DDBJ databases">
        <title>Novel species of the genus Variovorax.</title>
        <authorList>
            <person name="Liu Q."/>
            <person name="Xin Y.-H."/>
        </authorList>
    </citation>
    <scope>NUCLEOTIDE SEQUENCE [LARGE SCALE GENOMIC DNA]</scope>
    <source>
        <strain evidence="3 4">KACC 18899</strain>
    </source>
</reference>
<organism evidence="3 4">
    <name type="scientific">Variovorax ureilyticus</name>
    <dbReference type="NCBI Taxonomy" id="1836198"/>
    <lineage>
        <taxon>Bacteria</taxon>
        <taxon>Pseudomonadati</taxon>
        <taxon>Pseudomonadota</taxon>
        <taxon>Betaproteobacteria</taxon>
        <taxon>Burkholderiales</taxon>
        <taxon>Comamonadaceae</taxon>
        <taxon>Variovorax</taxon>
    </lineage>
</organism>
<sequence>MKALAVAFVARAVAVSLAMVLAACGSGPKQQAAAPEAARERAPQGFPSDVYERLAAQGEAVYRVGPRDALVVLTVRRGGSLARLGHDHVIASRSLQGFVAPAQGRADLFMPLAELTVDEPVLRTEAGLDTQPTASDIEGTRTNMQDKVLRTRDFPYALVQVRDVDPKNPLSGSVAITLLGTTRTSTVPLKVIATQDALRIIGSMELRQSDFGIAPVSLLGGALQVEDAFKVRFDIRARAPMSP</sequence>
<keyword evidence="4" id="KW-1185">Reference proteome</keyword>
<gene>
    <name evidence="3" type="ORF">WKW77_23990</name>
</gene>
<comment type="caution">
    <text evidence="3">The sequence shown here is derived from an EMBL/GenBank/DDBJ whole genome shotgun (WGS) entry which is preliminary data.</text>
</comment>
<dbReference type="EMBL" id="JBBKZU010000011">
    <property type="protein sequence ID" value="MEJ8814168.1"/>
    <property type="molecule type" value="Genomic_DNA"/>
</dbReference>
<dbReference type="InterPro" id="IPR007372">
    <property type="entry name" value="Lipid/polyisoprenoid-bd_YceI"/>
</dbReference>
<evidence type="ECO:0000313" key="4">
    <source>
        <dbReference type="Proteomes" id="UP001365846"/>
    </source>
</evidence>
<evidence type="ECO:0000313" key="3">
    <source>
        <dbReference type="EMBL" id="MEJ8814168.1"/>
    </source>
</evidence>
<dbReference type="Pfam" id="PF04264">
    <property type="entry name" value="YceI"/>
    <property type="match status" value="1"/>
</dbReference>
<keyword evidence="1" id="KW-0732">Signal</keyword>